<name>J9FV56_9ZZZZ</name>
<evidence type="ECO:0000313" key="1">
    <source>
        <dbReference type="EMBL" id="EJW98393.1"/>
    </source>
</evidence>
<organism evidence="1">
    <name type="scientific">gut metagenome</name>
    <dbReference type="NCBI Taxonomy" id="749906"/>
    <lineage>
        <taxon>unclassified sequences</taxon>
        <taxon>metagenomes</taxon>
        <taxon>organismal metagenomes</taxon>
    </lineage>
</organism>
<proteinExistence type="predicted"/>
<reference evidence="1" key="1">
    <citation type="journal article" date="2012" name="PLoS ONE">
        <title>Gene sets for utilization of primary and secondary nutrition supplies in the distal gut of endangered iberian lynx.</title>
        <authorList>
            <person name="Alcaide M."/>
            <person name="Messina E."/>
            <person name="Richter M."/>
            <person name="Bargiela R."/>
            <person name="Peplies J."/>
            <person name="Huws S.A."/>
            <person name="Newbold C.J."/>
            <person name="Golyshin P.N."/>
            <person name="Simon M.A."/>
            <person name="Lopez G."/>
            <person name="Yakimov M.M."/>
            <person name="Ferrer M."/>
        </authorList>
    </citation>
    <scope>NUCLEOTIDE SEQUENCE</scope>
</reference>
<dbReference type="AlphaFoldDB" id="J9FV56"/>
<sequence>MVHVTDRAHINVGLGTFKLTLGHLWLLNKFPEPREELE</sequence>
<comment type="caution">
    <text evidence="1">The sequence shown here is derived from an EMBL/GenBank/DDBJ whole genome shotgun (WGS) entry which is preliminary data.</text>
</comment>
<gene>
    <name evidence="1" type="ORF">EVA_13499</name>
</gene>
<protein>
    <submittedName>
        <fullName evidence="1">Uncharacterized protein</fullName>
    </submittedName>
</protein>
<dbReference type="EMBL" id="AMCI01004287">
    <property type="protein sequence ID" value="EJW98393.1"/>
    <property type="molecule type" value="Genomic_DNA"/>
</dbReference>
<accession>J9FV56</accession>